<feature type="chain" id="PRO_5020265264" evidence="1">
    <location>
        <begin position="23"/>
        <end position="85"/>
    </location>
</feature>
<evidence type="ECO:0000313" key="3">
    <source>
        <dbReference type="Proteomes" id="UP000292958"/>
    </source>
</evidence>
<organism evidence="2 3">
    <name type="scientific">Edaphobacter modestus</name>
    <dbReference type="NCBI Taxonomy" id="388466"/>
    <lineage>
        <taxon>Bacteria</taxon>
        <taxon>Pseudomonadati</taxon>
        <taxon>Acidobacteriota</taxon>
        <taxon>Terriglobia</taxon>
        <taxon>Terriglobales</taxon>
        <taxon>Acidobacteriaceae</taxon>
        <taxon>Edaphobacter</taxon>
    </lineage>
</organism>
<proteinExistence type="predicted"/>
<accession>A0A4Q7XY66</accession>
<keyword evidence="3" id="KW-1185">Reference proteome</keyword>
<feature type="signal peptide" evidence="1">
    <location>
        <begin position="1"/>
        <end position="22"/>
    </location>
</feature>
<dbReference type="RefSeq" id="WP_130425506.1">
    <property type="nucleotide sequence ID" value="NZ_SHKW01000008.1"/>
</dbReference>
<sequence>MKVRLAIALAASLAATATQAHALDKPNIDVECQANDADQIGKLYCSALRDAIAKSPRYTLGQPPTDGKKHFWTIRVSTIPVMTVQ</sequence>
<dbReference type="EMBL" id="SHKW01000008">
    <property type="protein sequence ID" value="RZU29048.1"/>
    <property type="molecule type" value="Genomic_DNA"/>
</dbReference>
<dbReference type="AlphaFoldDB" id="A0A4Q7XY66"/>
<dbReference type="OrthoDB" id="10004969at2"/>
<name>A0A4Q7XY66_9BACT</name>
<protein>
    <submittedName>
        <fullName evidence="2">Uncharacterized protein</fullName>
    </submittedName>
</protein>
<evidence type="ECO:0000313" key="2">
    <source>
        <dbReference type="EMBL" id="RZU29048.1"/>
    </source>
</evidence>
<dbReference type="Proteomes" id="UP000292958">
    <property type="component" value="Unassembled WGS sequence"/>
</dbReference>
<gene>
    <name evidence="2" type="ORF">BDD14_6642</name>
</gene>
<reference evidence="2 3" key="1">
    <citation type="submission" date="2019-02" db="EMBL/GenBank/DDBJ databases">
        <title>Genomic Encyclopedia of Archaeal and Bacterial Type Strains, Phase II (KMG-II): from individual species to whole genera.</title>
        <authorList>
            <person name="Goeker M."/>
        </authorList>
    </citation>
    <scope>NUCLEOTIDE SEQUENCE [LARGE SCALE GENOMIC DNA]</scope>
    <source>
        <strain evidence="2 3">DSM 18101</strain>
    </source>
</reference>
<evidence type="ECO:0000256" key="1">
    <source>
        <dbReference type="SAM" id="SignalP"/>
    </source>
</evidence>
<comment type="caution">
    <text evidence="2">The sequence shown here is derived from an EMBL/GenBank/DDBJ whole genome shotgun (WGS) entry which is preliminary data.</text>
</comment>
<keyword evidence="1" id="KW-0732">Signal</keyword>